<evidence type="ECO:0000313" key="13">
    <source>
        <dbReference type="EMBL" id="KWT64120.1"/>
    </source>
</evidence>
<keyword evidence="4 11" id="KW-0812">Transmembrane</keyword>
<organism evidence="13 14">
    <name type="scientific">Hyphomicrobium sulfonivorans</name>
    <dbReference type="NCBI Taxonomy" id="121290"/>
    <lineage>
        <taxon>Bacteria</taxon>
        <taxon>Pseudomonadati</taxon>
        <taxon>Pseudomonadota</taxon>
        <taxon>Alphaproteobacteria</taxon>
        <taxon>Hyphomicrobiales</taxon>
        <taxon>Hyphomicrobiaceae</taxon>
        <taxon>Hyphomicrobium</taxon>
    </lineage>
</organism>
<evidence type="ECO:0000313" key="14">
    <source>
        <dbReference type="Proteomes" id="UP000059074"/>
    </source>
</evidence>
<feature type="domain" description="Peptidase M48" evidence="12">
    <location>
        <begin position="79"/>
        <end position="321"/>
    </location>
</feature>
<dbReference type="InterPro" id="IPR001915">
    <property type="entry name" value="Peptidase_M48"/>
</dbReference>
<dbReference type="EMBL" id="LMTR01000094">
    <property type="protein sequence ID" value="KWT64120.1"/>
    <property type="molecule type" value="Genomic_DNA"/>
</dbReference>
<keyword evidence="9" id="KW-0482">Metalloprotease</keyword>
<accession>A0A120CT53</accession>
<evidence type="ECO:0000256" key="1">
    <source>
        <dbReference type="ARBA" id="ARBA00001947"/>
    </source>
</evidence>
<protein>
    <recommendedName>
        <fullName evidence="12">Peptidase M48 domain-containing protein</fullName>
    </recommendedName>
</protein>
<feature type="transmembrane region" description="Helical" evidence="11">
    <location>
        <begin position="35"/>
        <end position="56"/>
    </location>
</feature>
<keyword evidence="2" id="KW-1003">Cell membrane</keyword>
<evidence type="ECO:0000256" key="8">
    <source>
        <dbReference type="ARBA" id="ARBA00022989"/>
    </source>
</evidence>
<dbReference type="GO" id="GO:0006508">
    <property type="term" value="P:proteolysis"/>
    <property type="evidence" value="ECO:0007669"/>
    <property type="project" value="UniProtKB-KW"/>
</dbReference>
<evidence type="ECO:0000259" key="12">
    <source>
        <dbReference type="Pfam" id="PF01435"/>
    </source>
</evidence>
<dbReference type="Pfam" id="PF01435">
    <property type="entry name" value="Peptidase_M48"/>
    <property type="match status" value="1"/>
</dbReference>
<keyword evidence="6" id="KW-0378">Hydrolase</keyword>
<dbReference type="GO" id="GO:0004222">
    <property type="term" value="F:metalloendopeptidase activity"/>
    <property type="evidence" value="ECO:0007669"/>
    <property type="project" value="InterPro"/>
</dbReference>
<evidence type="ECO:0000256" key="9">
    <source>
        <dbReference type="ARBA" id="ARBA00023049"/>
    </source>
</evidence>
<feature type="transmembrane region" description="Helical" evidence="11">
    <location>
        <begin position="512"/>
        <end position="532"/>
    </location>
</feature>
<evidence type="ECO:0000256" key="7">
    <source>
        <dbReference type="ARBA" id="ARBA00022833"/>
    </source>
</evidence>
<evidence type="ECO:0000256" key="6">
    <source>
        <dbReference type="ARBA" id="ARBA00022801"/>
    </source>
</evidence>
<evidence type="ECO:0000256" key="4">
    <source>
        <dbReference type="ARBA" id="ARBA00022692"/>
    </source>
</evidence>
<dbReference type="InterPro" id="IPR050083">
    <property type="entry name" value="HtpX_protease"/>
</dbReference>
<dbReference type="PANTHER" id="PTHR43221">
    <property type="entry name" value="PROTEASE HTPX"/>
    <property type="match status" value="1"/>
</dbReference>
<feature type="transmembrane region" description="Helical" evidence="11">
    <location>
        <begin position="376"/>
        <end position="394"/>
    </location>
</feature>
<evidence type="ECO:0000256" key="10">
    <source>
        <dbReference type="ARBA" id="ARBA00023136"/>
    </source>
</evidence>
<evidence type="ECO:0000256" key="3">
    <source>
        <dbReference type="ARBA" id="ARBA00022670"/>
    </source>
</evidence>
<reference evidence="13 14" key="1">
    <citation type="submission" date="2015-10" db="EMBL/GenBank/DDBJ databases">
        <title>Transcriptomic analysis of a linuron degrading triple-species bacterial consortium.</title>
        <authorList>
            <person name="Albers P."/>
        </authorList>
    </citation>
    <scope>NUCLEOTIDE SEQUENCE [LARGE SCALE GENOMIC DNA]</scope>
    <source>
        <strain evidence="13 14">WDL6</strain>
    </source>
</reference>
<dbReference type="PANTHER" id="PTHR43221:SF2">
    <property type="entry name" value="PROTEASE HTPX HOMOLOG"/>
    <property type="match status" value="1"/>
</dbReference>
<keyword evidence="3" id="KW-0645">Protease</keyword>
<sequence length="553" mass="60866">MARLFFASLVTVGLLFSMVCGLILALLVLTDQVNLGFAIAITIVLNAIIWLVSPWISDLTLRWFNKLQFIDDAEVASRYPHIHQLIHDVAAEYRFKAPRIGLIPDRNPTAFTYGILRSNARIVVTDGIFEFLNADEQRAVVAHELGHIVHRDFIVMTAAGTLVQIMYQIYAAAMRSGRQGSSGNSKNKGGQALVGIGALIAYYVGIYLLYYLSRTREYLADAFSAERVEGRHLASALVKIAYGIVKAEDTDATQSLLQSTRHMGVVDVKNARYSGLEAENDLDDPERASEAMLFDAHNPWARLIELNSTHPLTGLRIAHLGDIARAKAQAFPDYDLKAAAQRVGLNKGALWSRFWFELAILLFPLALGILAAALQAWVLIPAAVAIGVLATLRLRYPRGASPATTVANLMTDPTVSPVVGRPAQLTGKAIGRANPGFIAGEDVIYQDRTGLVTADFRSMLGFIGNLFAGWKRVPKHIGQDGQLQGWFRRGMGGYVIMREMSSTAGTLRARPYFWQAFLSVAVIVATLFFYFASTQYTLDPEALRIDRTFGEGR</sequence>
<evidence type="ECO:0000256" key="2">
    <source>
        <dbReference type="ARBA" id="ARBA00022475"/>
    </source>
</evidence>
<dbReference type="PATRIC" id="fig|121290.4.peg.1745"/>
<evidence type="ECO:0000256" key="5">
    <source>
        <dbReference type="ARBA" id="ARBA00022723"/>
    </source>
</evidence>
<gene>
    <name evidence="13" type="ORF">APY04_3384</name>
</gene>
<keyword evidence="7" id="KW-0862">Zinc</keyword>
<dbReference type="GO" id="GO:0046872">
    <property type="term" value="F:metal ion binding"/>
    <property type="evidence" value="ECO:0007669"/>
    <property type="project" value="UniProtKB-KW"/>
</dbReference>
<dbReference type="RefSeq" id="WP_083509881.1">
    <property type="nucleotide sequence ID" value="NZ_LMTR01000094.1"/>
</dbReference>
<keyword evidence="14" id="KW-1185">Reference proteome</keyword>
<keyword evidence="5" id="KW-0479">Metal-binding</keyword>
<dbReference type="Gene3D" id="3.30.2010.10">
    <property type="entry name" value="Metalloproteases ('zincins'), catalytic domain"/>
    <property type="match status" value="1"/>
</dbReference>
<dbReference type="AlphaFoldDB" id="A0A120CT53"/>
<feature type="transmembrane region" description="Helical" evidence="11">
    <location>
        <begin position="350"/>
        <end position="370"/>
    </location>
</feature>
<keyword evidence="10 11" id="KW-0472">Membrane</keyword>
<dbReference type="Proteomes" id="UP000059074">
    <property type="component" value="Unassembled WGS sequence"/>
</dbReference>
<dbReference type="STRING" id="121290.APY04_3384"/>
<feature type="transmembrane region" description="Helical" evidence="11">
    <location>
        <begin position="193"/>
        <end position="212"/>
    </location>
</feature>
<dbReference type="OrthoDB" id="15218at2"/>
<comment type="cofactor">
    <cofactor evidence="1">
        <name>Zn(2+)</name>
        <dbReference type="ChEBI" id="CHEBI:29105"/>
    </cofactor>
</comment>
<name>A0A120CT53_HYPSL</name>
<evidence type="ECO:0000256" key="11">
    <source>
        <dbReference type="SAM" id="Phobius"/>
    </source>
</evidence>
<feature type="transmembrane region" description="Helical" evidence="11">
    <location>
        <begin position="7"/>
        <end position="29"/>
    </location>
</feature>
<proteinExistence type="predicted"/>
<feature type="transmembrane region" description="Helical" evidence="11">
    <location>
        <begin position="153"/>
        <end position="173"/>
    </location>
</feature>
<keyword evidence="8 11" id="KW-1133">Transmembrane helix</keyword>
<comment type="caution">
    <text evidence="13">The sequence shown here is derived from an EMBL/GenBank/DDBJ whole genome shotgun (WGS) entry which is preliminary data.</text>
</comment>
<dbReference type="CDD" id="cd07338">
    <property type="entry name" value="M48B_HtpX_like"/>
    <property type="match status" value="1"/>
</dbReference>